<name>A1R974_PAEAT</name>
<feature type="compositionally biased region" description="Low complexity" evidence="1">
    <location>
        <begin position="39"/>
        <end position="49"/>
    </location>
</feature>
<keyword evidence="3" id="KW-1185">Reference proteome</keyword>
<accession>A1R974</accession>
<dbReference type="EMBL" id="CP000474">
    <property type="protein sequence ID" value="ABM09388.1"/>
    <property type="molecule type" value="Genomic_DNA"/>
</dbReference>
<dbReference type="Proteomes" id="UP000000637">
    <property type="component" value="Chromosome"/>
</dbReference>
<dbReference type="AlphaFoldDB" id="A1R974"/>
<gene>
    <name evidence="2" type="ordered locus">AAur_3085</name>
</gene>
<dbReference type="STRING" id="290340.AAur_3085"/>
<reference evidence="2 3" key="1">
    <citation type="journal article" date="2006" name="PLoS Genet.">
        <title>Secrets of soil survival revealed by the genome sequence of Arthrobacter aurescens TC1.</title>
        <authorList>
            <person name="Mongodin E.F."/>
            <person name="Shapir N."/>
            <person name="Daugherty S.C."/>
            <person name="DeBoy R.T."/>
            <person name="Emerson J.B."/>
            <person name="Shvartzbeyn A."/>
            <person name="Radune D."/>
            <person name="Vamathevan J."/>
            <person name="Riggs F."/>
            <person name="Grinberg V."/>
            <person name="Khouri H."/>
            <person name="Wackett L.P."/>
            <person name="Nelson K.E."/>
            <person name="Sadowsky M.J."/>
        </authorList>
    </citation>
    <scope>NUCLEOTIDE SEQUENCE [LARGE SCALE GENOMIC DNA]</scope>
    <source>
        <strain evidence="2 3">TC1</strain>
    </source>
</reference>
<proteinExistence type="predicted"/>
<dbReference type="OrthoDB" id="4964447at2"/>
<dbReference type="KEGG" id="aau:AAur_3085"/>
<feature type="region of interest" description="Disordered" evidence="1">
    <location>
        <begin position="39"/>
        <end position="63"/>
    </location>
</feature>
<evidence type="ECO:0000313" key="2">
    <source>
        <dbReference type="EMBL" id="ABM09388.1"/>
    </source>
</evidence>
<dbReference type="HOGENOM" id="CLU_985698_0_0_11"/>
<evidence type="ECO:0000256" key="1">
    <source>
        <dbReference type="SAM" id="MobiDB-lite"/>
    </source>
</evidence>
<protein>
    <submittedName>
        <fullName evidence="2">Uncharacterized protein</fullName>
    </submittedName>
</protein>
<sequence length="282" mass="29698">MAGSTPSRHQHSFAPGAPFRRRVRALSRRLHQRLRGRLAGNAASHANAAQKPDGDLPPSGLFLPRSGAPEGGLLLFGEPSIGGGGFRVHVRGGLMLVSRRVLVTSAAVGLMAVSACGSPSAKPDPESVASIQAVIEQAIDRRNHQIVSGLAPSTDEIDHYFAPSAVAATEQEYLKLRRKAEDLLGHGVAFTDSRSEVTIKELTLVDGGAHAIASELTHLSHAPVAGVTGPDEGYVYEQKFELVRVGSEWRIESAGPTNPEAMPPTTVVDPRSEAAAGEAHAK</sequence>
<organism evidence="2 3">
    <name type="scientific">Paenarthrobacter aurescens (strain TC1)</name>
    <dbReference type="NCBI Taxonomy" id="290340"/>
    <lineage>
        <taxon>Bacteria</taxon>
        <taxon>Bacillati</taxon>
        <taxon>Actinomycetota</taxon>
        <taxon>Actinomycetes</taxon>
        <taxon>Micrococcales</taxon>
        <taxon>Micrococcaceae</taxon>
        <taxon>Paenarthrobacter</taxon>
    </lineage>
</organism>
<evidence type="ECO:0000313" key="3">
    <source>
        <dbReference type="Proteomes" id="UP000000637"/>
    </source>
</evidence>
<feature type="region of interest" description="Disordered" evidence="1">
    <location>
        <begin position="253"/>
        <end position="282"/>
    </location>
</feature>